<sequence>MTSLRQVSDFEFCLAGTMIRVISSINPFQTRQRSGACGKRAIGATIQHRAFLPDFS</sequence>
<comment type="caution">
    <text evidence="1">The sequence shown here is derived from an EMBL/GenBank/DDBJ whole genome shotgun (WGS) entry which is preliminary data.</text>
</comment>
<organism evidence="1 2">
    <name type="scientific">Sporolactobacillus inulinus</name>
    <dbReference type="NCBI Taxonomy" id="2078"/>
    <lineage>
        <taxon>Bacteria</taxon>
        <taxon>Bacillati</taxon>
        <taxon>Bacillota</taxon>
        <taxon>Bacilli</taxon>
        <taxon>Bacillales</taxon>
        <taxon>Sporolactobacillaceae</taxon>
        <taxon>Sporolactobacillus</taxon>
    </lineage>
</organism>
<gene>
    <name evidence="1" type="ORF">NBRC111894_616</name>
</gene>
<proteinExistence type="predicted"/>
<evidence type="ECO:0000313" key="1">
    <source>
        <dbReference type="EMBL" id="GAY75062.1"/>
    </source>
</evidence>
<evidence type="ECO:0000313" key="2">
    <source>
        <dbReference type="Proteomes" id="UP000319716"/>
    </source>
</evidence>
<dbReference type="AlphaFoldDB" id="A0A4Y1Z7Q0"/>
<dbReference type="Proteomes" id="UP000319716">
    <property type="component" value="Unassembled WGS sequence"/>
</dbReference>
<accession>A0A4Y1Z7Q0</accession>
<dbReference type="EMBL" id="BEXB01000003">
    <property type="protein sequence ID" value="GAY75062.1"/>
    <property type="molecule type" value="Genomic_DNA"/>
</dbReference>
<name>A0A4Y1Z7Q0_9BACL</name>
<protein>
    <submittedName>
        <fullName evidence="1">Uncharacterized protein</fullName>
    </submittedName>
</protein>
<reference evidence="1 2" key="1">
    <citation type="submission" date="2017-11" db="EMBL/GenBank/DDBJ databases">
        <title>Draft Genome Sequence of Sporolactobacillus inulinus NBRC 111894 Isolated from Koso, a Japanese Sugar-Vegetable Fermented Beverage.</title>
        <authorList>
            <person name="Chiou T.Y."/>
            <person name="Oshima K."/>
            <person name="Suda W."/>
            <person name="Hattori M."/>
            <person name="Takahashi T."/>
        </authorList>
    </citation>
    <scope>NUCLEOTIDE SEQUENCE [LARGE SCALE GENOMIC DNA]</scope>
    <source>
        <strain evidence="1 2">NBRC111894</strain>
    </source>
</reference>